<evidence type="ECO:0000313" key="3">
    <source>
        <dbReference type="Proteomes" id="UP000019384"/>
    </source>
</evidence>
<proteinExistence type="predicted"/>
<keyword evidence="1" id="KW-0175">Coiled coil</keyword>
<evidence type="ECO:0008006" key="4">
    <source>
        <dbReference type="Google" id="ProtNLM"/>
    </source>
</evidence>
<dbReference type="GeneID" id="34523231"/>
<evidence type="ECO:0000256" key="1">
    <source>
        <dbReference type="SAM" id="Coils"/>
    </source>
</evidence>
<dbReference type="OrthoDB" id="3991135at2759"/>
<accession>W6MY18</accession>
<dbReference type="Proteomes" id="UP000019384">
    <property type="component" value="Unassembled WGS sequence"/>
</dbReference>
<gene>
    <name evidence="2" type="ORF">KUCA_T00005854001</name>
</gene>
<protein>
    <recommendedName>
        <fullName evidence="4">Inner membrane assembly complex subunit 17</fullName>
    </recommendedName>
</protein>
<organism evidence="2 3">
    <name type="scientific">Kuraishia capsulata CBS 1993</name>
    <dbReference type="NCBI Taxonomy" id="1382522"/>
    <lineage>
        <taxon>Eukaryota</taxon>
        <taxon>Fungi</taxon>
        <taxon>Dikarya</taxon>
        <taxon>Ascomycota</taxon>
        <taxon>Saccharomycotina</taxon>
        <taxon>Pichiomycetes</taxon>
        <taxon>Pichiales</taxon>
        <taxon>Pichiaceae</taxon>
        <taxon>Kuraishia</taxon>
    </lineage>
</organism>
<dbReference type="AlphaFoldDB" id="W6MY18"/>
<dbReference type="EMBL" id="HG793131">
    <property type="protein sequence ID" value="CDK29860.1"/>
    <property type="molecule type" value="Genomic_DNA"/>
</dbReference>
<feature type="coiled-coil region" evidence="1">
    <location>
        <begin position="57"/>
        <end position="84"/>
    </location>
</feature>
<reference evidence="2" key="1">
    <citation type="submission" date="2013-12" db="EMBL/GenBank/DDBJ databases">
        <authorList>
            <person name="Genoscope - CEA"/>
        </authorList>
    </citation>
    <scope>NUCLEOTIDE SEQUENCE</scope>
    <source>
        <strain evidence="2">CBS 1993</strain>
    </source>
</reference>
<dbReference type="HOGENOM" id="CLU_1750385_0_0_1"/>
<sequence length="158" mass="18109">MLKQSWTKRSRLSSSSGGVVFGPSRLVRLQTTVLAKAKLAQEPLYTPQDPLTIPSQSHVIDAKIQRLKQKLQEQEQERAGVDENKLSIWDVITPFFNLILVGSTMYIGLQYCWLLLEREELIEAHGVEVRALESEIQALLDARKSGAVEAEKRWFFWR</sequence>
<evidence type="ECO:0000313" key="2">
    <source>
        <dbReference type="EMBL" id="CDK29860.1"/>
    </source>
</evidence>
<keyword evidence="3" id="KW-1185">Reference proteome</keyword>
<name>W6MY18_9ASCO</name>
<reference evidence="2" key="2">
    <citation type="submission" date="2014-02" db="EMBL/GenBank/DDBJ databases">
        <title>Complete DNA sequence of /Kuraishia capsulata/ illustrates novel genomic features among budding yeasts (/Saccharomycotina/).</title>
        <authorList>
            <person name="Morales L."/>
            <person name="Noel B."/>
            <person name="Porcel B."/>
            <person name="Marcet-Houben M."/>
            <person name="Hullo M-F."/>
            <person name="Sacerdot C."/>
            <person name="Tekaia F."/>
            <person name="Leh-Louis V."/>
            <person name="Despons L."/>
            <person name="Khanna V."/>
            <person name="Aury J-M."/>
            <person name="Barbe V."/>
            <person name="Couloux A."/>
            <person name="Labadie K."/>
            <person name="Pelletier E."/>
            <person name="Souciet J-L."/>
            <person name="Boekhout T."/>
            <person name="Gabaldon T."/>
            <person name="Wincker P."/>
            <person name="Dujon B."/>
        </authorList>
    </citation>
    <scope>NUCLEOTIDE SEQUENCE</scope>
    <source>
        <strain evidence="2">CBS 1993</strain>
    </source>
</reference>
<dbReference type="RefSeq" id="XP_022461843.1">
    <property type="nucleotide sequence ID" value="XM_022603218.1"/>
</dbReference>